<protein>
    <submittedName>
        <fullName evidence="5">MarR family transcriptional regulator</fullName>
    </submittedName>
</protein>
<dbReference type="AlphaFoldDB" id="A0A0M0KWS1"/>
<evidence type="ECO:0000256" key="3">
    <source>
        <dbReference type="ARBA" id="ARBA00023163"/>
    </source>
</evidence>
<dbReference type="PATRIC" id="fig|284581.3.peg.2816"/>
<evidence type="ECO:0000256" key="1">
    <source>
        <dbReference type="ARBA" id="ARBA00023015"/>
    </source>
</evidence>
<evidence type="ECO:0000256" key="2">
    <source>
        <dbReference type="ARBA" id="ARBA00023125"/>
    </source>
</evidence>
<dbReference type="GO" id="GO:0003700">
    <property type="term" value="F:DNA-binding transcription factor activity"/>
    <property type="evidence" value="ECO:0007669"/>
    <property type="project" value="InterPro"/>
</dbReference>
<dbReference type="PANTHER" id="PTHR42756">
    <property type="entry name" value="TRANSCRIPTIONAL REGULATOR, MARR"/>
    <property type="match status" value="1"/>
</dbReference>
<sequence>MPNNEDIKAQIEHLDQVKDALLKYRNQFIEERYNDWPYHFTPTKDAILKIVYDKKSCVINEITKSLSLSPGAITLVLNQLEEEALIVRIRKPNNRRSVWVELTDKGRIVVEAINETRLSFWGNLLGNLSEEEQNEYFRLMKKMQEGLQKI</sequence>
<evidence type="ECO:0000313" key="6">
    <source>
        <dbReference type="Proteomes" id="UP000037558"/>
    </source>
</evidence>
<proteinExistence type="predicted"/>
<feature type="domain" description="HTH marR-type" evidence="4">
    <location>
        <begin position="4"/>
        <end position="145"/>
    </location>
</feature>
<keyword evidence="2" id="KW-0238">DNA-binding</keyword>
<evidence type="ECO:0000313" key="5">
    <source>
        <dbReference type="EMBL" id="KOO43057.1"/>
    </source>
</evidence>
<dbReference type="PANTHER" id="PTHR42756:SF1">
    <property type="entry name" value="TRANSCRIPTIONAL REPRESSOR OF EMRAB OPERON"/>
    <property type="match status" value="1"/>
</dbReference>
<dbReference type="STRING" id="284581.AMD01_16570"/>
<keyword evidence="3" id="KW-0804">Transcription</keyword>
<accession>A0A0M0KWS1</accession>
<name>A0A0M0KWS1_9BACI</name>
<dbReference type="InterPro" id="IPR036388">
    <property type="entry name" value="WH-like_DNA-bd_sf"/>
</dbReference>
<keyword evidence="6" id="KW-1185">Reference proteome</keyword>
<dbReference type="InterPro" id="IPR000835">
    <property type="entry name" value="HTH_MarR-typ"/>
</dbReference>
<dbReference type="InterPro" id="IPR036390">
    <property type="entry name" value="WH_DNA-bd_sf"/>
</dbReference>
<dbReference type="Proteomes" id="UP000037558">
    <property type="component" value="Unassembled WGS sequence"/>
</dbReference>
<reference evidence="6" key="1">
    <citation type="submission" date="2015-08" db="EMBL/GenBank/DDBJ databases">
        <title>Fjat-14210 dsm16467.</title>
        <authorList>
            <person name="Liu B."/>
            <person name="Wang J."/>
            <person name="Zhu Y."/>
            <person name="Liu G."/>
            <person name="Chen Q."/>
            <person name="Chen Z."/>
            <person name="Lan J."/>
            <person name="Che J."/>
            <person name="Ge C."/>
            <person name="Shi H."/>
            <person name="Pan Z."/>
            <person name="Liu X."/>
        </authorList>
    </citation>
    <scope>NUCLEOTIDE SEQUENCE [LARGE SCALE GENOMIC DNA]</scope>
    <source>
        <strain evidence="6">DSM 16467</strain>
    </source>
</reference>
<dbReference type="SMART" id="SM00347">
    <property type="entry name" value="HTH_MARR"/>
    <property type="match status" value="1"/>
</dbReference>
<dbReference type="SUPFAM" id="SSF46785">
    <property type="entry name" value="Winged helix' DNA-binding domain"/>
    <property type="match status" value="1"/>
</dbReference>
<organism evidence="5 6">
    <name type="scientific">Priestia koreensis</name>
    <dbReference type="NCBI Taxonomy" id="284581"/>
    <lineage>
        <taxon>Bacteria</taxon>
        <taxon>Bacillati</taxon>
        <taxon>Bacillota</taxon>
        <taxon>Bacilli</taxon>
        <taxon>Bacillales</taxon>
        <taxon>Bacillaceae</taxon>
        <taxon>Priestia</taxon>
    </lineage>
</organism>
<dbReference type="GO" id="GO:0003677">
    <property type="term" value="F:DNA binding"/>
    <property type="evidence" value="ECO:0007669"/>
    <property type="project" value="UniProtKB-KW"/>
</dbReference>
<dbReference type="PROSITE" id="PS50995">
    <property type="entry name" value="HTH_MARR_2"/>
    <property type="match status" value="1"/>
</dbReference>
<evidence type="ECO:0000259" key="4">
    <source>
        <dbReference type="PROSITE" id="PS50995"/>
    </source>
</evidence>
<dbReference type="EMBL" id="LILC01000023">
    <property type="protein sequence ID" value="KOO43057.1"/>
    <property type="molecule type" value="Genomic_DNA"/>
</dbReference>
<dbReference type="Pfam" id="PF01047">
    <property type="entry name" value="MarR"/>
    <property type="match status" value="1"/>
</dbReference>
<comment type="caution">
    <text evidence="5">The sequence shown here is derived from an EMBL/GenBank/DDBJ whole genome shotgun (WGS) entry which is preliminary data.</text>
</comment>
<gene>
    <name evidence="5" type="ORF">AMD01_16570</name>
</gene>
<dbReference type="PRINTS" id="PR00598">
    <property type="entry name" value="HTHMARR"/>
</dbReference>
<keyword evidence="1" id="KW-0805">Transcription regulation</keyword>
<dbReference type="Gene3D" id="1.10.10.10">
    <property type="entry name" value="Winged helix-like DNA-binding domain superfamily/Winged helix DNA-binding domain"/>
    <property type="match status" value="1"/>
</dbReference>